<dbReference type="InterPro" id="IPR009057">
    <property type="entry name" value="Homeodomain-like_sf"/>
</dbReference>
<evidence type="ECO:0000313" key="2">
    <source>
        <dbReference type="EMBL" id="QRF54788.1"/>
    </source>
</evidence>
<keyword evidence="2" id="KW-0614">Plasmid</keyword>
<dbReference type="InterPro" id="IPR006120">
    <property type="entry name" value="Resolvase_HTH_dom"/>
</dbReference>
<evidence type="ECO:0000259" key="1">
    <source>
        <dbReference type="Pfam" id="PF02796"/>
    </source>
</evidence>
<protein>
    <submittedName>
        <fullName evidence="2">Hin recombinase</fullName>
    </submittedName>
</protein>
<dbReference type="CDD" id="cd00569">
    <property type="entry name" value="HTH_Hin_like"/>
    <property type="match status" value="1"/>
</dbReference>
<sequence length="57" mass="6135">MPPGVRFGPSPALSAEQIAHARKLIHEDKKPVAEIARLFGVHRATLYRALDGAASES</sequence>
<accession>A0ABX7F3Y1</accession>
<evidence type="ECO:0000313" key="3">
    <source>
        <dbReference type="Proteomes" id="UP000596351"/>
    </source>
</evidence>
<dbReference type="Proteomes" id="UP000596351">
    <property type="component" value="Plasmid p4"/>
</dbReference>
<dbReference type="Pfam" id="PF02796">
    <property type="entry name" value="HTH_7"/>
    <property type="match status" value="1"/>
</dbReference>
<keyword evidence="3" id="KW-1185">Reference proteome</keyword>
<geneLocation type="plasmid" evidence="2 3">
    <name>p4</name>
</geneLocation>
<organism evidence="2 3">
    <name type="scientific">Rhizobium rosettiformans</name>
    <dbReference type="NCBI Taxonomy" id="1368430"/>
    <lineage>
        <taxon>Bacteria</taxon>
        <taxon>Pseudomonadati</taxon>
        <taxon>Pseudomonadota</taxon>
        <taxon>Alphaproteobacteria</taxon>
        <taxon>Hyphomicrobiales</taxon>
        <taxon>Rhizobiaceae</taxon>
        <taxon>Rhizobium/Agrobacterium group</taxon>
        <taxon>Rhizobium</taxon>
    </lineage>
</organism>
<name>A0ABX7F3Y1_9HYPH</name>
<dbReference type="SUPFAM" id="SSF46689">
    <property type="entry name" value="Homeodomain-like"/>
    <property type="match status" value="1"/>
</dbReference>
<dbReference type="EMBL" id="CP032409">
    <property type="protein sequence ID" value="QRF54788.1"/>
    <property type="molecule type" value="Genomic_DNA"/>
</dbReference>
<gene>
    <name evidence="2" type="ORF">D4A92_25055</name>
</gene>
<feature type="domain" description="Resolvase HTH" evidence="1">
    <location>
        <begin position="11"/>
        <end position="50"/>
    </location>
</feature>
<dbReference type="Gene3D" id="1.10.10.60">
    <property type="entry name" value="Homeodomain-like"/>
    <property type="match status" value="1"/>
</dbReference>
<reference evidence="2 3" key="1">
    <citation type="submission" date="2018-09" db="EMBL/GenBank/DDBJ databases">
        <title>Rhizobium sp. MAE2-X.</title>
        <authorList>
            <person name="Lee Y."/>
            <person name="Jeon C.O."/>
        </authorList>
    </citation>
    <scope>NUCLEOTIDE SEQUENCE [LARGE SCALE GENOMIC DNA]</scope>
    <source>
        <strain evidence="2 3">MAE2-X</strain>
        <plasmid evidence="2 3">p4</plasmid>
    </source>
</reference>
<proteinExistence type="predicted"/>